<evidence type="ECO:0000313" key="3">
    <source>
        <dbReference type="Proteomes" id="UP000054097"/>
    </source>
</evidence>
<feature type="region of interest" description="Disordered" evidence="1">
    <location>
        <begin position="36"/>
        <end position="57"/>
    </location>
</feature>
<dbReference type="EMBL" id="KN824526">
    <property type="protein sequence ID" value="KIM19852.1"/>
    <property type="molecule type" value="Genomic_DNA"/>
</dbReference>
<dbReference type="HOGENOM" id="CLU_123408_0_0_1"/>
<reference evidence="3" key="2">
    <citation type="submission" date="2015-01" db="EMBL/GenBank/DDBJ databases">
        <title>Evolutionary Origins and Diversification of the Mycorrhizal Mutualists.</title>
        <authorList>
            <consortium name="DOE Joint Genome Institute"/>
            <consortium name="Mycorrhizal Genomics Consortium"/>
            <person name="Kohler A."/>
            <person name="Kuo A."/>
            <person name="Nagy L.G."/>
            <person name="Floudas D."/>
            <person name="Copeland A."/>
            <person name="Barry K.W."/>
            <person name="Cichocki N."/>
            <person name="Veneault-Fourrey C."/>
            <person name="LaButti K."/>
            <person name="Lindquist E.A."/>
            <person name="Lipzen A."/>
            <person name="Lundell T."/>
            <person name="Morin E."/>
            <person name="Murat C."/>
            <person name="Riley R."/>
            <person name="Ohm R."/>
            <person name="Sun H."/>
            <person name="Tunlid A."/>
            <person name="Henrissat B."/>
            <person name="Grigoriev I.V."/>
            <person name="Hibbett D.S."/>
            <person name="Martin F."/>
        </authorList>
    </citation>
    <scope>NUCLEOTIDE SEQUENCE [LARGE SCALE GENOMIC DNA]</scope>
    <source>
        <strain evidence="3">MAFF 305830</strain>
    </source>
</reference>
<gene>
    <name evidence="2" type="ORF">M408DRAFT_174189</name>
</gene>
<evidence type="ECO:0000313" key="2">
    <source>
        <dbReference type="EMBL" id="KIM19852.1"/>
    </source>
</evidence>
<dbReference type="Proteomes" id="UP000054097">
    <property type="component" value="Unassembled WGS sequence"/>
</dbReference>
<dbReference type="STRING" id="933852.A0A0C2WQE1"/>
<sequence>MNLRSISHKSPIFISTRSFTHSRRILSAKKPWFVDEEENDEQPIAGPSTPKEVSPVVKPPPPNAPAYLASTYMFLAQSPLIDPATLHLGSPLPANAHPDPDLPLPILKKVLKSRGRTPKEAGYGRGVGEGPGQGVYQWEVVAQVKEGAEMRGAVEVVSASVRNMLRREFPQAPRPPKPLHKDQKDGWELLDLGNAAVHICSRKAWERWMDPSRQW</sequence>
<dbReference type="AlphaFoldDB" id="A0A0C2WQE1"/>
<dbReference type="OrthoDB" id="21330at2759"/>
<accession>A0A0C2WQE1</accession>
<evidence type="ECO:0000256" key="1">
    <source>
        <dbReference type="SAM" id="MobiDB-lite"/>
    </source>
</evidence>
<organism evidence="2 3">
    <name type="scientific">Serendipita vermifera MAFF 305830</name>
    <dbReference type="NCBI Taxonomy" id="933852"/>
    <lineage>
        <taxon>Eukaryota</taxon>
        <taxon>Fungi</taxon>
        <taxon>Dikarya</taxon>
        <taxon>Basidiomycota</taxon>
        <taxon>Agaricomycotina</taxon>
        <taxon>Agaricomycetes</taxon>
        <taxon>Sebacinales</taxon>
        <taxon>Serendipitaceae</taxon>
        <taxon>Serendipita</taxon>
    </lineage>
</organism>
<name>A0A0C2WQE1_SERVB</name>
<proteinExistence type="predicted"/>
<reference evidence="2 3" key="1">
    <citation type="submission" date="2014-04" db="EMBL/GenBank/DDBJ databases">
        <authorList>
            <consortium name="DOE Joint Genome Institute"/>
            <person name="Kuo A."/>
            <person name="Zuccaro A."/>
            <person name="Kohler A."/>
            <person name="Nagy L.G."/>
            <person name="Floudas D."/>
            <person name="Copeland A."/>
            <person name="Barry K.W."/>
            <person name="Cichocki N."/>
            <person name="Veneault-Fourrey C."/>
            <person name="LaButti K."/>
            <person name="Lindquist E.A."/>
            <person name="Lipzen A."/>
            <person name="Lundell T."/>
            <person name="Morin E."/>
            <person name="Murat C."/>
            <person name="Sun H."/>
            <person name="Tunlid A."/>
            <person name="Henrissat B."/>
            <person name="Grigoriev I.V."/>
            <person name="Hibbett D.S."/>
            <person name="Martin F."/>
            <person name="Nordberg H.P."/>
            <person name="Cantor M.N."/>
            <person name="Hua S.X."/>
        </authorList>
    </citation>
    <scope>NUCLEOTIDE SEQUENCE [LARGE SCALE GENOMIC DNA]</scope>
    <source>
        <strain evidence="2 3">MAFF 305830</strain>
    </source>
</reference>
<protein>
    <submittedName>
        <fullName evidence="2">Uncharacterized protein</fullName>
    </submittedName>
</protein>
<feature type="compositionally biased region" description="Low complexity" evidence="1">
    <location>
        <begin position="47"/>
        <end position="56"/>
    </location>
</feature>
<keyword evidence="3" id="KW-1185">Reference proteome</keyword>